<evidence type="ECO:0000256" key="1">
    <source>
        <dbReference type="SAM" id="SignalP"/>
    </source>
</evidence>
<feature type="signal peptide" evidence="1">
    <location>
        <begin position="1"/>
        <end position="19"/>
    </location>
</feature>
<accession>A0A7S4G2G6</accession>
<organism evidence="2">
    <name type="scientific">Eutreptiella gymnastica</name>
    <dbReference type="NCBI Taxonomy" id="73025"/>
    <lineage>
        <taxon>Eukaryota</taxon>
        <taxon>Discoba</taxon>
        <taxon>Euglenozoa</taxon>
        <taxon>Euglenida</taxon>
        <taxon>Spirocuta</taxon>
        <taxon>Euglenophyceae</taxon>
        <taxon>Eutreptiales</taxon>
        <taxon>Eutreptiaceae</taxon>
        <taxon>Eutreptiella</taxon>
    </lineage>
</organism>
<name>A0A7S4G2G6_9EUGL</name>
<dbReference type="AlphaFoldDB" id="A0A7S4G2G6"/>
<sequence length="504" mass="57302">MMACKSLVLVAVLLFCASGFPVVDLIDNEPEELWLQRGTSINAELVEERSKGTITVEGTDLVNGLLFKFSPDCVNGSLYTYAGQDEPMELYGVETDPLNFLYGKRGYLTLLANQTHTSYRQRKICYTTELSSHNFTWTGLTVNIFEITAVAGFTSIPDQKFKDQIEKIRAYKYSTVVYVVEGIALSDRLQISLQYSCKNNGLASPFAAETPASLYGTNANGTSAYVRFGRTQTDYPFASKDLCVSRGNNGHYDFSGFIGNTMTVFADCIEDPCIEGSCHQPTGNCLCYDAQQTEWLICESDKRNITAYVNQSQVPPDPHMCKDIKWGHYEPDRAVDQMYLVNPTDVDRFSIKCDMVDGGWSSIPATYVETQELTGGGAPQWMTQNVTYDITLQRMEDLRNLSLYSKQEAMAYCRSTYSDFSCPRASYHTIHESVWHEWTNLRLWPVYDFDGCCYWCCQHSRHWRSTKAKFWSINLPIRNVMTFYGGADDNSEEFRVEMQPVKFY</sequence>
<evidence type="ECO:0008006" key="3">
    <source>
        <dbReference type="Google" id="ProtNLM"/>
    </source>
</evidence>
<protein>
    <recommendedName>
        <fullName evidence="3">Fibrinogen C-terminal domain-containing protein</fullName>
    </recommendedName>
</protein>
<proteinExistence type="predicted"/>
<keyword evidence="1" id="KW-0732">Signal</keyword>
<gene>
    <name evidence="2" type="ORF">EGYM00163_LOCUS34337</name>
</gene>
<dbReference type="EMBL" id="HBJA01099497">
    <property type="protein sequence ID" value="CAE0823136.1"/>
    <property type="molecule type" value="Transcribed_RNA"/>
</dbReference>
<evidence type="ECO:0000313" key="2">
    <source>
        <dbReference type="EMBL" id="CAE0823136.1"/>
    </source>
</evidence>
<feature type="chain" id="PRO_5030969573" description="Fibrinogen C-terminal domain-containing protein" evidence="1">
    <location>
        <begin position="20"/>
        <end position="504"/>
    </location>
</feature>
<reference evidence="2" key="1">
    <citation type="submission" date="2021-01" db="EMBL/GenBank/DDBJ databases">
        <authorList>
            <person name="Corre E."/>
            <person name="Pelletier E."/>
            <person name="Niang G."/>
            <person name="Scheremetjew M."/>
            <person name="Finn R."/>
            <person name="Kale V."/>
            <person name="Holt S."/>
            <person name="Cochrane G."/>
            <person name="Meng A."/>
            <person name="Brown T."/>
            <person name="Cohen L."/>
        </authorList>
    </citation>
    <scope>NUCLEOTIDE SEQUENCE</scope>
    <source>
        <strain evidence="2">CCMP1594</strain>
    </source>
</reference>